<dbReference type="Gene3D" id="3.40.50.150">
    <property type="entry name" value="Vaccinia Virus protein VP39"/>
    <property type="match status" value="1"/>
</dbReference>
<dbReference type="STRING" id="546874.SAMN04488544_4071"/>
<keyword evidence="2" id="KW-0489">Methyltransferase</keyword>
<evidence type="ECO:0000256" key="1">
    <source>
        <dbReference type="SAM" id="Phobius"/>
    </source>
</evidence>
<keyword evidence="2" id="KW-0808">Transferase</keyword>
<proteinExistence type="predicted"/>
<gene>
    <name evidence="2" type="ORF">SAMN04488544_4071</name>
</gene>
<sequence>MMTGTVAASPGSTSLLRRLETALAPDGGVAGRRALVAAVAAAVVVPALLVVLNVLLVPVTGAWFVGLVAGLVLDLLAGTFALGVVSHRLTMRKLREQQRAVRSVELRTRAVEERAAHVESALYPDGARRPVTASLATPQDLAAASRSLGDRLQATQNLFALVSPRGPVPPLTGFVASPDVLLLLVQKFLTLRPFLTLECGSGTSTLFLALAAQQHGVEGRIVSLESDLAYAEGTRALLAEHGVAHLAEVRHAPLAPTGLPDHDAPWYDRAALEDLHDVGLAFVDGPPGKTGPQARYPFVPLLADRLAPRCVIVMDDANRREERGVTERWLPRLEGFSHRFLELTRGAGLFERGL</sequence>
<dbReference type="InterPro" id="IPR029063">
    <property type="entry name" value="SAM-dependent_MTases_sf"/>
</dbReference>
<dbReference type="SUPFAM" id="SSF53335">
    <property type="entry name" value="S-adenosyl-L-methionine-dependent methyltransferases"/>
    <property type="match status" value="1"/>
</dbReference>
<dbReference type="GO" id="GO:0008168">
    <property type="term" value="F:methyltransferase activity"/>
    <property type="evidence" value="ECO:0007669"/>
    <property type="project" value="UniProtKB-KW"/>
</dbReference>
<name>A0A1H2NIF1_9ACTN</name>
<evidence type="ECO:0000313" key="3">
    <source>
        <dbReference type="Proteomes" id="UP000198825"/>
    </source>
</evidence>
<dbReference type="GO" id="GO:0032259">
    <property type="term" value="P:methylation"/>
    <property type="evidence" value="ECO:0007669"/>
    <property type="project" value="UniProtKB-KW"/>
</dbReference>
<feature type="transmembrane region" description="Helical" evidence="1">
    <location>
        <begin position="34"/>
        <end position="56"/>
    </location>
</feature>
<dbReference type="Proteomes" id="UP000198825">
    <property type="component" value="Chromosome I"/>
</dbReference>
<dbReference type="AlphaFoldDB" id="A0A1H2NIF1"/>
<keyword evidence="1" id="KW-0812">Transmembrane</keyword>
<protein>
    <submittedName>
        <fullName evidence="2">Methyltransferase domain-containing protein</fullName>
    </submittedName>
</protein>
<dbReference type="EMBL" id="LT629799">
    <property type="protein sequence ID" value="SDV04951.1"/>
    <property type="molecule type" value="Genomic_DNA"/>
</dbReference>
<reference evidence="3" key="1">
    <citation type="submission" date="2016-10" db="EMBL/GenBank/DDBJ databases">
        <authorList>
            <person name="Varghese N."/>
            <person name="Submissions S."/>
        </authorList>
    </citation>
    <scope>NUCLEOTIDE SEQUENCE [LARGE SCALE GENOMIC DNA]</scope>
    <source>
        <strain evidence="3">DSM 21743</strain>
    </source>
</reference>
<dbReference type="Pfam" id="PF13578">
    <property type="entry name" value="Methyltransf_24"/>
    <property type="match status" value="1"/>
</dbReference>
<keyword evidence="3" id="KW-1185">Reference proteome</keyword>
<keyword evidence="1" id="KW-0472">Membrane</keyword>
<keyword evidence="1" id="KW-1133">Transmembrane helix</keyword>
<accession>A0A1H2NIF1</accession>
<evidence type="ECO:0000313" key="2">
    <source>
        <dbReference type="EMBL" id="SDV04951.1"/>
    </source>
</evidence>
<organism evidence="2 3">
    <name type="scientific">Microlunatus sagamiharensis</name>
    <dbReference type="NCBI Taxonomy" id="546874"/>
    <lineage>
        <taxon>Bacteria</taxon>
        <taxon>Bacillati</taxon>
        <taxon>Actinomycetota</taxon>
        <taxon>Actinomycetes</taxon>
        <taxon>Propionibacteriales</taxon>
        <taxon>Propionibacteriaceae</taxon>
        <taxon>Microlunatus</taxon>
    </lineage>
</organism>
<feature type="transmembrane region" description="Helical" evidence="1">
    <location>
        <begin position="62"/>
        <end position="85"/>
    </location>
</feature>